<organism evidence="1 2">
    <name type="scientific">Smallanthus sonchifolius</name>
    <dbReference type="NCBI Taxonomy" id="185202"/>
    <lineage>
        <taxon>Eukaryota</taxon>
        <taxon>Viridiplantae</taxon>
        <taxon>Streptophyta</taxon>
        <taxon>Embryophyta</taxon>
        <taxon>Tracheophyta</taxon>
        <taxon>Spermatophyta</taxon>
        <taxon>Magnoliopsida</taxon>
        <taxon>eudicotyledons</taxon>
        <taxon>Gunneridae</taxon>
        <taxon>Pentapetalae</taxon>
        <taxon>asterids</taxon>
        <taxon>campanulids</taxon>
        <taxon>Asterales</taxon>
        <taxon>Asteraceae</taxon>
        <taxon>Asteroideae</taxon>
        <taxon>Heliantheae alliance</taxon>
        <taxon>Millerieae</taxon>
        <taxon>Smallanthus</taxon>
    </lineage>
</organism>
<evidence type="ECO:0000313" key="1">
    <source>
        <dbReference type="EMBL" id="KAI3786270.1"/>
    </source>
</evidence>
<protein>
    <submittedName>
        <fullName evidence="1">Uncharacterized protein</fullName>
    </submittedName>
</protein>
<reference evidence="1 2" key="2">
    <citation type="journal article" date="2022" name="Mol. Ecol. Resour.">
        <title>The genomes of chicory, endive, great burdock and yacon provide insights into Asteraceae paleo-polyploidization history and plant inulin production.</title>
        <authorList>
            <person name="Fan W."/>
            <person name="Wang S."/>
            <person name="Wang H."/>
            <person name="Wang A."/>
            <person name="Jiang F."/>
            <person name="Liu H."/>
            <person name="Zhao H."/>
            <person name="Xu D."/>
            <person name="Zhang Y."/>
        </authorList>
    </citation>
    <scope>NUCLEOTIDE SEQUENCE [LARGE SCALE GENOMIC DNA]</scope>
    <source>
        <strain evidence="2">cv. Yunnan</strain>
        <tissue evidence="1">Leaves</tissue>
    </source>
</reference>
<accession>A0ACB9GS03</accession>
<reference evidence="2" key="1">
    <citation type="journal article" date="2022" name="Mol. Ecol. Resour.">
        <title>The genomes of chicory, endive, great burdock and yacon provide insights into Asteraceae palaeo-polyploidization history and plant inulin production.</title>
        <authorList>
            <person name="Fan W."/>
            <person name="Wang S."/>
            <person name="Wang H."/>
            <person name="Wang A."/>
            <person name="Jiang F."/>
            <person name="Liu H."/>
            <person name="Zhao H."/>
            <person name="Xu D."/>
            <person name="Zhang Y."/>
        </authorList>
    </citation>
    <scope>NUCLEOTIDE SEQUENCE [LARGE SCALE GENOMIC DNA]</scope>
    <source>
        <strain evidence="2">cv. Yunnan</strain>
    </source>
</reference>
<sequence length="75" mass="8815">MSFLDIGHPGQRTFKVDELSKFGRPAKPRSATWWIRFFVQSRIEENEVAIKKFELASAKKHYQSACQIFHLKSFI</sequence>
<dbReference type="EMBL" id="CM042030">
    <property type="protein sequence ID" value="KAI3786270.1"/>
    <property type="molecule type" value="Genomic_DNA"/>
</dbReference>
<keyword evidence="2" id="KW-1185">Reference proteome</keyword>
<name>A0ACB9GS03_9ASTR</name>
<proteinExistence type="predicted"/>
<comment type="caution">
    <text evidence="1">The sequence shown here is derived from an EMBL/GenBank/DDBJ whole genome shotgun (WGS) entry which is preliminary data.</text>
</comment>
<gene>
    <name evidence="1" type="ORF">L1987_39831</name>
</gene>
<evidence type="ECO:0000313" key="2">
    <source>
        <dbReference type="Proteomes" id="UP001056120"/>
    </source>
</evidence>
<dbReference type="Proteomes" id="UP001056120">
    <property type="component" value="Linkage Group LG13"/>
</dbReference>